<organism evidence="1 2">
    <name type="scientific">Aerosakkonema funiforme FACHB-1375</name>
    <dbReference type="NCBI Taxonomy" id="2949571"/>
    <lineage>
        <taxon>Bacteria</taxon>
        <taxon>Bacillati</taxon>
        <taxon>Cyanobacteriota</taxon>
        <taxon>Cyanophyceae</taxon>
        <taxon>Oscillatoriophycideae</taxon>
        <taxon>Aerosakkonematales</taxon>
        <taxon>Aerosakkonemataceae</taxon>
        <taxon>Aerosakkonema</taxon>
    </lineage>
</organism>
<accession>A0A926VFT8</accession>
<comment type="caution">
    <text evidence="1">The sequence shown here is derived from an EMBL/GenBank/DDBJ whole genome shotgun (WGS) entry which is preliminary data.</text>
</comment>
<gene>
    <name evidence="1" type="ORF">H6G03_19265</name>
</gene>
<protein>
    <submittedName>
        <fullName evidence="1">Uncharacterized protein</fullName>
    </submittedName>
</protein>
<sequence>MDGCTPSLTSLREGDTKALAALFDREDSDEIETDISKYLLLLWPEPCWEDDSFDFLREYL</sequence>
<dbReference type="EMBL" id="JACJPW010000049">
    <property type="protein sequence ID" value="MBD2183176.1"/>
    <property type="molecule type" value="Genomic_DNA"/>
</dbReference>
<evidence type="ECO:0000313" key="2">
    <source>
        <dbReference type="Proteomes" id="UP000641646"/>
    </source>
</evidence>
<keyword evidence="2" id="KW-1185">Reference proteome</keyword>
<reference evidence="1" key="2">
    <citation type="submission" date="2020-08" db="EMBL/GenBank/DDBJ databases">
        <authorList>
            <person name="Chen M."/>
            <person name="Teng W."/>
            <person name="Zhao L."/>
            <person name="Hu C."/>
            <person name="Zhou Y."/>
            <person name="Han B."/>
            <person name="Song L."/>
            <person name="Shu W."/>
        </authorList>
    </citation>
    <scope>NUCLEOTIDE SEQUENCE</scope>
    <source>
        <strain evidence="1">FACHB-1375</strain>
    </source>
</reference>
<evidence type="ECO:0000313" key="1">
    <source>
        <dbReference type="EMBL" id="MBD2183176.1"/>
    </source>
</evidence>
<proteinExistence type="predicted"/>
<dbReference type="Proteomes" id="UP000641646">
    <property type="component" value="Unassembled WGS sequence"/>
</dbReference>
<name>A0A926VFT8_9CYAN</name>
<dbReference type="AlphaFoldDB" id="A0A926VFT8"/>
<reference evidence="1" key="1">
    <citation type="journal article" date="2015" name="ISME J.">
        <title>Draft Genome Sequence of Streptomyces incarnatus NRRL8089, which Produces the Nucleoside Antibiotic Sinefungin.</title>
        <authorList>
            <person name="Oshima K."/>
            <person name="Hattori M."/>
            <person name="Shimizu H."/>
            <person name="Fukuda K."/>
            <person name="Nemoto M."/>
            <person name="Inagaki K."/>
            <person name="Tamura T."/>
        </authorList>
    </citation>
    <scope>NUCLEOTIDE SEQUENCE</scope>
    <source>
        <strain evidence="1">FACHB-1375</strain>
    </source>
</reference>